<accession>A0A8X7UK23</accession>
<dbReference type="Proteomes" id="UP000886595">
    <property type="component" value="Unassembled WGS sequence"/>
</dbReference>
<dbReference type="PRINTS" id="PR00449">
    <property type="entry name" value="RASTRNSFRMNG"/>
</dbReference>
<dbReference type="GO" id="GO:0005525">
    <property type="term" value="F:GTP binding"/>
    <property type="evidence" value="ECO:0007669"/>
    <property type="project" value="InterPro"/>
</dbReference>
<dbReference type="InterPro" id="IPR050209">
    <property type="entry name" value="Rab_GTPases_membrane_traffic"/>
</dbReference>
<gene>
    <name evidence="1" type="ORF">Bca52824_052862</name>
</gene>
<evidence type="ECO:0000313" key="2">
    <source>
        <dbReference type="Proteomes" id="UP000886595"/>
    </source>
</evidence>
<dbReference type="EMBL" id="JAAMPC010000011">
    <property type="protein sequence ID" value="KAG2281642.1"/>
    <property type="molecule type" value="Genomic_DNA"/>
</dbReference>
<dbReference type="OrthoDB" id="9989112at2759"/>
<protein>
    <submittedName>
        <fullName evidence="1">Uncharacterized protein</fullName>
    </submittedName>
</protein>
<dbReference type="Gene3D" id="3.40.50.300">
    <property type="entry name" value="P-loop containing nucleotide triphosphate hydrolases"/>
    <property type="match status" value="1"/>
</dbReference>
<dbReference type="PANTHER" id="PTHR47979">
    <property type="entry name" value="DRAB11-RELATED"/>
    <property type="match status" value="1"/>
</dbReference>
<reference evidence="1 2" key="1">
    <citation type="submission" date="2020-02" db="EMBL/GenBank/DDBJ databases">
        <authorList>
            <person name="Ma Q."/>
            <person name="Huang Y."/>
            <person name="Song X."/>
            <person name="Pei D."/>
        </authorList>
    </citation>
    <scope>NUCLEOTIDE SEQUENCE [LARGE SCALE GENOMIC DNA]</scope>
    <source>
        <strain evidence="1">Sxm20200214</strain>
        <tissue evidence="1">Leaf</tissue>
    </source>
</reference>
<dbReference type="AlphaFoldDB" id="A0A8X7UK23"/>
<dbReference type="SMART" id="SM00175">
    <property type="entry name" value="RAB"/>
    <property type="match status" value="1"/>
</dbReference>
<dbReference type="PROSITE" id="PS51419">
    <property type="entry name" value="RAB"/>
    <property type="match status" value="1"/>
</dbReference>
<evidence type="ECO:0000313" key="1">
    <source>
        <dbReference type="EMBL" id="KAG2281642.1"/>
    </source>
</evidence>
<dbReference type="Pfam" id="PF00071">
    <property type="entry name" value="Ras"/>
    <property type="match status" value="1"/>
</dbReference>
<sequence>MLRESYIHFGILRGRETFNHLTNWLEDSRQHANPNMSIMLIGKKCDLAHKRAVSKEEGGQFAKENGLLFLEASARTAQNVVEAFIKTATKILQNIQDDIFDVTNKALRSATGVHKVQLEEEMVRSLREVAVVVKRVQDVSTVNTHI</sequence>
<organism evidence="1 2">
    <name type="scientific">Brassica carinata</name>
    <name type="common">Ethiopian mustard</name>
    <name type="synonym">Abyssinian cabbage</name>
    <dbReference type="NCBI Taxonomy" id="52824"/>
    <lineage>
        <taxon>Eukaryota</taxon>
        <taxon>Viridiplantae</taxon>
        <taxon>Streptophyta</taxon>
        <taxon>Embryophyta</taxon>
        <taxon>Tracheophyta</taxon>
        <taxon>Spermatophyta</taxon>
        <taxon>Magnoliopsida</taxon>
        <taxon>eudicotyledons</taxon>
        <taxon>Gunneridae</taxon>
        <taxon>Pentapetalae</taxon>
        <taxon>rosids</taxon>
        <taxon>malvids</taxon>
        <taxon>Brassicales</taxon>
        <taxon>Brassicaceae</taxon>
        <taxon>Brassiceae</taxon>
        <taxon>Brassica</taxon>
    </lineage>
</organism>
<dbReference type="PROSITE" id="PS51421">
    <property type="entry name" value="RAS"/>
    <property type="match status" value="1"/>
</dbReference>
<dbReference type="GO" id="GO:0003924">
    <property type="term" value="F:GTPase activity"/>
    <property type="evidence" value="ECO:0007669"/>
    <property type="project" value="InterPro"/>
</dbReference>
<comment type="caution">
    <text evidence="1">The sequence shown here is derived from an EMBL/GenBank/DDBJ whole genome shotgun (WGS) entry which is preliminary data.</text>
</comment>
<name>A0A8X7UK23_BRACI</name>
<proteinExistence type="predicted"/>
<keyword evidence="2" id="KW-1185">Reference proteome</keyword>
<dbReference type="SUPFAM" id="SSF52540">
    <property type="entry name" value="P-loop containing nucleoside triphosphate hydrolases"/>
    <property type="match status" value="1"/>
</dbReference>
<dbReference type="InterPro" id="IPR001806">
    <property type="entry name" value="Small_GTPase"/>
</dbReference>
<dbReference type="InterPro" id="IPR027417">
    <property type="entry name" value="P-loop_NTPase"/>
</dbReference>
<dbReference type="SMART" id="SM00173">
    <property type="entry name" value="RAS"/>
    <property type="match status" value="1"/>
</dbReference>